<keyword evidence="3" id="KW-1185">Reference proteome</keyword>
<evidence type="ECO:0000313" key="3">
    <source>
        <dbReference type="Proteomes" id="UP001162131"/>
    </source>
</evidence>
<name>A0AAU9ISY2_9CILI</name>
<protein>
    <submittedName>
        <fullName evidence="2">Uncharacterized protein</fullName>
    </submittedName>
</protein>
<proteinExistence type="predicted"/>
<dbReference type="EMBL" id="CAJZBQ010000018">
    <property type="protein sequence ID" value="CAG9317599.1"/>
    <property type="molecule type" value="Genomic_DNA"/>
</dbReference>
<evidence type="ECO:0000313" key="2">
    <source>
        <dbReference type="EMBL" id="CAG9317599.1"/>
    </source>
</evidence>
<keyword evidence="1" id="KW-0175">Coiled coil</keyword>
<organism evidence="2 3">
    <name type="scientific">Blepharisma stoltei</name>
    <dbReference type="NCBI Taxonomy" id="1481888"/>
    <lineage>
        <taxon>Eukaryota</taxon>
        <taxon>Sar</taxon>
        <taxon>Alveolata</taxon>
        <taxon>Ciliophora</taxon>
        <taxon>Postciliodesmatophora</taxon>
        <taxon>Heterotrichea</taxon>
        <taxon>Heterotrichida</taxon>
        <taxon>Blepharismidae</taxon>
        <taxon>Blepharisma</taxon>
    </lineage>
</organism>
<evidence type="ECO:0000256" key="1">
    <source>
        <dbReference type="SAM" id="Coils"/>
    </source>
</evidence>
<gene>
    <name evidence="2" type="ORF">BSTOLATCC_MIC18843</name>
</gene>
<feature type="coiled-coil region" evidence="1">
    <location>
        <begin position="79"/>
        <end position="106"/>
    </location>
</feature>
<accession>A0AAU9ISY2</accession>
<sequence>MSFKRFFTSDNEQELENLKQEFMDYKKITEDYQKELEDELVYCDFVNINLQNKISVLEQEYSSLVSLANFHLSGAFRSNDTLTNELEACRNELKILKNENKALKHNFLDAILMNNSSGNEKLKRKNPFVSEIIFKRPRLRKPYVNNF</sequence>
<dbReference type="Proteomes" id="UP001162131">
    <property type="component" value="Unassembled WGS sequence"/>
</dbReference>
<dbReference type="AlphaFoldDB" id="A0AAU9ISY2"/>
<reference evidence="2" key="1">
    <citation type="submission" date="2021-09" db="EMBL/GenBank/DDBJ databases">
        <authorList>
            <consortium name="AG Swart"/>
            <person name="Singh M."/>
            <person name="Singh A."/>
            <person name="Seah K."/>
            <person name="Emmerich C."/>
        </authorList>
    </citation>
    <scope>NUCLEOTIDE SEQUENCE</scope>
    <source>
        <strain evidence="2">ATCC30299</strain>
    </source>
</reference>
<comment type="caution">
    <text evidence="2">The sequence shown here is derived from an EMBL/GenBank/DDBJ whole genome shotgun (WGS) entry which is preliminary data.</text>
</comment>